<dbReference type="SUPFAM" id="SSF50978">
    <property type="entry name" value="WD40 repeat-like"/>
    <property type="match status" value="1"/>
</dbReference>
<dbReference type="GO" id="GO:0005634">
    <property type="term" value="C:nucleus"/>
    <property type="evidence" value="ECO:0007669"/>
    <property type="project" value="TreeGrafter"/>
</dbReference>
<dbReference type="AlphaFoldDB" id="A0A9W7J8W9"/>
<dbReference type="PANTHER" id="PTHR14091:SF0">
    <property type="entry name" value="PERIODIC TRYPTOPHAN PROTEIN 1 HOMOLOG"/>
    <property type="match status" value="1"/>
</dbReference>
<accession>A0A9W7J8W9</accession>
<sequence length="81" mass="8765">MDKMVKFWDLSNNQPSCVASKNSKARAVFSVSFSQDNPFLLAIGGSKGKLGVCDTLLETAVSGKFGNCSQQPNRPKTLLVR</sequence>
<name>A0A9W7J8W9_HIBTR</name>
<dbReference type="OrthoDB" id="361494at2759"/>
<proteinExistence type="predicted"/>
<comment type="caution">
    <text evidence="1">The sequence shown here is derived from an EMBL/GenBank/DDBJ whole genome shotgun (WGS) entry which is preliminary data.</text>
</comment>
<dbReference type="PANTHER" id="PTHR14091">
    <property type="entry name" value="PERIODIC TRYPTOPHAN PROTEIN 1"/>
    <property type="match status" value="1"/>
</dbReference>
<gene>
    <name evidence="1" type="ORF">HRI_004410100</name>
</gene>
<dbReference type="GO" id="GO:0006364">
    <property type="term" value="P:rRNA processing"/>
    <property type="evidence" value="ECO:0007669"/>
    <property type="project" value="InterPro"/>
</dbReference>
<dbReference type="Gene3D" id="2.130.10.10">
    <property type="entry name" value="YVTN repeat-like/Quinoprotein amine dehydrogenase"/>
    <property type="match status" value="1"/>
</dbReference>
<dbReference type="InterPro" id="IPR044285">
    <property type="entry name" value="PWP1"/>
</dbReference>
<keyword evidence="2" id="KW-1185">Reference proteome</keyword>
<reference evidence="1" key="1">
    <citation type="submission" date="2023-05" db="EMBL/GenBank/DDBJ databases">
        <title>Genome and transcriptome analyses reveal genes involved in the formation of fine ridges on petal epidermal cells in Hibiscus trionum.</title>
        <authorList>
            <person name="Koshimizu S."/>
            <person name="Masuda S."/>
            <person name="Ishii T."/>
            <person name="Shirasu K."/>
            <person name="Hoshino A."/>
            <person name="Arita M."/>
        </authorList>
    </citation>
    <scope>NUCLEOTIDE SEQUENCE</scope>
    <source>
        <strain evidence="1">Hamamatsu line</strain>
    </source>
</reference>
<dbReference type="EMBL" id="BSYR01000048">
    <property type="protein sequence ID" value="GMJ07409.1"/>
    <property type="molecule type" value="Genomic_DNA"/>
</dbReference>
<protein>
    <submittedName>
        <fullName evidence="1">Uncharacterized protein</fullName>
    </submittedName>
</protein>
<organism evidence="1 2">
    <name type="scientific">Hibiscus trionum</name>
    <name type="common">Flower of an hour</name>
    <dbReference type="NCBI Taxonomy" id="183268"/>
    <lineage>
        <taxon>Eukaryota</taxon>
        <taxon>Viridiplantae</taxon>
        <taxon>Streptophyta</taxon>
        <taxon>Embryophyta</taxon>
        <taxon>Tracheophyta</taxon>
        <taxon>Spermatophyta</taxon>
        <taxon>Magnoliopsida</taxon>
        <taxon>eudicotyledons</taxon>
        <taxon>Gunneridae</taxon>
        <taxon>Pentapetalae</taxon>
        <taxon>rosids</taxon>
        <taxon>malvids</taxon>
        <taxon>Malvales</taxon>
        <taxon>Malvaceae</taxon>
        <taxon>Malvoideae</taxon>
        <taxon>Hibiscus</taxon>
    </lineage>
</organism>
<dbReference type="Proteomes" id="UP001165190">
    <property type="component" value="Unassembled WGS sequence"/>
</dbReference>
<evidence type="ECO:0000313" key="2">
    <source>
        <dbReference type="Proteomes" id="UP001165190"/>
    </source>
</evidence>
<evidence type="ECO:0000313" key="1">
    <source>
        <dbReference type="EMBL" id="GMJ07409.1"/>
    </source>
</evidence>
<dbReference type="InterPro" id="IPR015943">
    <property type="entry name" value="WD40/YVTN_repeat-like_dom_sf"/>
</dbReference>
<dbReference type="InterPro" id="IPR036322">
    <property type="entry name" value="WD40_repeat_dom_sf"/>
</dbReference>